<dbReference type="AlphaFoldDB" id="C9YX01"/>
<protein>
    <submittedName>
        <fullName evidence="2">Putative membrane protein</fullName>
    </submittedName>
</protein>
<gene>
    <name evidence="2" type="ordered locus">SCAB_83031</name>
</gene>
<dbReference type="STRING" id="680198.SCAB_83031"/>
<dbReference type="InterPro" id="IPR039708">
    <property type="entry name" value="MT1774/Rv1733c-like"/>
</dbReference>
<dbReference type="eggNOG" id="ENOG50340RU">
    <property type="taxonomic scope" value="Bacteria"/>
</dbReference>
<dbReference type="PANTHER" id="PTHR42305">
    <property type="entry name" value="MEMBRANE PROTEIN RV1733C-RELATED"/>
    <property type="match status" value="1"/>
</dbReference>
<reference evidence="2 3" key="1">
    <citation type="journal article" date="2010" name="Mol. Plant Microbe Interact.">
        <title>Streptomyces scabies 87-22 contains a coronafacic acid-like biosynthetic cluster that contributes to plant-microbe interactions.</title>
        <authorList>
            <person name="Bignell D.R."/>
            <person name="Seipke R.F."/>
            <person name="Huguet-Tapia J.C."/>
            <person name="Chambers A.H."/>
            <person name="Parry R.J."/>
            <person name="Loria R."/>
        </authorList>
    </citation>
    <scope>NUCLEOTIDE SEQUENCE [LARGE SCALE GENOMIC DNA]</scope>
    <source>
        <strain evidence="2 3">87.22</strain>
    </source>
</reference>
<sequence>MRAIGGLRAIRGLWRWRHNPLRRTTDLVEAWLAFAALLLILVAAPLVGAVAGTTAQGALQQSVRDQQQSRHRVTATVVKKVDGSPLDPDPETSTTRGRQSRVIADWTGPDGTERSGTVLAGLRTPRPGDHFTLWTDGQGRAVGRPLDAATATTHAVLAGFGSTVLAAGLVEGVRRLVVWRMVRRRYARWDQAWDKAGPDWGRTGTGS</sequence>
<dbReference type="EMBL" id="FN554889">
    <property type="protein sequence ID" value="CBG75256.1"/>
    <property type="molecule type" value="Genomic_DNA"/>
</dbReference>
<evidence type="ECO:0000313" key="2">
    <source>
        <dbReference type="EMBL" id="CBG75256.1"/>
    </source>
</evidence>
<organism evidence="2 3">
    <name type="scientific">Streptomyces scabiei (strain 87.22)</name>
    <dbReference type="NCBI Taxonomy" id="680198"/>
    <lineage>
        <taxon>Bacteria</taxon>
        <taxon>Bacillati</taxon>
        <taxon>Actinomycetota</taxon>
        <taxon>Actinomycetes</taxon>
        <taxon>Kitasatosporales</taxon>
        <taxon>Streptomycetaceae</taxon>
        <taxon>Streptomyces</taxon>
    </lineage>
</organism>
<dbReference type="RefSeq" id="WP_013005695.1">
    <property type="nucleotide sequence ID" value="NC_013929.1"/>
</dbReference>
<evidence type="ECO:0000256" key="1">
    <source>
        <dbReference type="SAM" id="MobiDB-lite"/>
    </source>
</evidence>
<proteinExistence type="predicted"/>
<name>C9YX01_STRSW</name>
<feature type="region of interest" description="Disordered" evidence="1">
    <location>
        <begin position="80"/>
        <end position="116"/>
    </location>
</feature>
<dbReference type="KEGG" id="scb:SCAB_83031"/>
<evidence type="ECO:0000313" key="3">
    <source>
        <dbReference type="Proteomes" id="UP000001444"/>
    </source>
</evidence>
<accession>C9YX01</accession>
<dbReference type="Proteomes" id="UP000001444">
    <property type="component" value="Chromosome"/>
</dbReference>
<dbReference type="HOGENOM" id="CLU_084215_2_0_11"/>
<dbReference type="GeneID" id="24312147"/>
<keyword evidence="3" id="KW-1185">Reference proteome</keyword>
<dbReference type="PANTHER" id="PTHR42305:SF1">
    <property type="entry name" value="MEMBRANE PROTEIN RV1733C-RELATED"/>
    <property type="match status" value="1"/>
</dbReference>